<evidence type="ECO:0000313" key="4">
    <source>
        <dbReference type="EMBL" id="TPW34551.1"/>
    </source>
</evidence>
<evidence type="ECO:0000313" key="5">
    <source>
        <dbReference type="Proteomes" id="UP000315037"/>
    </source>
</evidence>
<name>A0A506UMH8_9PROT</name>
<organism evidence="4 5">
    <name type="scientific">Oecophyllibacter saccharovorans</name>
    <dbReference type="NCBI Taxonomy" id="2558360"/>
    <lineage>
        <taxon>Bacteria</taxon>
        <taxon>Pseudomonadati</taxon>
        <taxon>Pseudomonadota</taxon>
        <taxon>Alphaproteobacteria</taxon>
        <taxon>Acetobacterales</taxon>
        <taxon>Acetobacteraceae</taxon>
        <taxon>Oecophyllibacter</taxon>
    </lineage>
</organism>
<dbReference type="CDD" id="cd04301">
    <property type="entry name" value="NAT_SF"/>
    <property type="match status" value="1"/>
</dbReference>
<dbReference type="InterPro" id="IPR000182">
    <property type="entry name" value="GNAT_dom"/>
</dbReference>
<protein>
    <submittedName>
        <fullName evidence="4">N-acetyltransferase</fullName>
    </submittedName>
</protein>
<evidence type="ECO:0000256" key="2">
    <source>
        <dbReference type="ARBA" id="ARBA00023315"/>
    </source>
</evidence>
<dbReference type="Proteomes" id="UP000315037">
    <property type="component" value="Unassembled WGS sequence"/>
</dbReference>
<accession>A0A506UMH8</accession>
<keyword evidence="2" id="KW-0012">Acyltransferase</keyword>
<comment type="caution">
    <text evidence="4">The sequence shown here is derived from an EMBL/GenBank/DDBJ whole genome shotgun (WGS) entry which is preliminary data.</text>
</comment>
<reference evidence="4 5" key="1">
    <citation type="submission" date="2019-03" db="EMBL/GenBank/DDBJ databases">
        <title>The complete genome sequence of Neokomagataea sp. Jb2 NBRC113641.</title>
        <authorList>
            <person name="Chua K.-O."/>
            <person name="Chan K.-G."/>
            <person name="See-Too W.-S."/>
        </authorList>
    </citation>
    <scope>NUCLEOTIDE SEQUENCE [LARGE SCALE GENOMIC DNA]</scope>
    <source>
        <strain evidence="4 5">Jb2</strain>
    </source>
</reference>
<evidence type="ECO:0000259" key="3">
    <source>
        <dbReference type="PROSITE" id="PS51186"/>
    </source>
</evidence>
<dbReference type="PROSITE" id="PS51186">
    <property type="entry name" value="GNAT"/>
    <property type="match status" value="1"/>
</dbReference>
<dbReference type="EMBL" id="SORZ01000002">
    <property type="protein sequence ID" value="TPW34551.1"/>
    <property type="molecule type" value="Genomic_DNA"/>
</dbReference>
<dbReference type="InterPro" id="IPR016181">
    <property type="entry name" value="Acyl_CoA_acyltransferase"/>
</dbReference>
<dbReference type="SUPFAM" id="SSF55729">
    <property type="entry name" value="Acyl-CoA N-acyltransferases (Nat)"/>
    <property type="match status" value="1"/>
</dbReference>
<feature type="domain" description="N-acetyltransferase" evidence="3">
    <location>
        <begin position="9"/>
        <end position="157"/>
    </location>
</feature>
<evidence type="ECO:0000256" key="1">
    <source>
        <dbReference type="ARBA" id="ARBA00022679"/>
    </source>
</evidence>
<sequence length="158" mass="16889">MPEHEAGPTGVQETGLGGAELLACLHAEIFPHAERWQAQAFREILAVAGTQGWISLVDGEPTGLLLTRLLPGGEGEILTLGVRPAFRRTGQASSLLQAFLACPAVEAPKTEKIFLEVSVNNRAALALYGQLGFRQAGLRRAYYPDGSDACVMCLEELS</sequence>
<keyword evidence="5" id="KW-1185">Reference proteome</keyword>
<keyword evidence="1 4" id="KW-0808">Transferase</keyword>
<dbReference type="PANTHER" id="PTHR42919:SF8">
    <property type="entry name" value="N-ALPHA-ACETYLTRANSFERASE 50"/>
    <property type="match status" value="1"/>
</dbReference>
<dbReference type="Pfam" id="PF00583">
    <property type="entry name" value="Acetyltransf_1"/>
    <property type="match status" value="1"/>
</dbReference>
<dbReference type="AlphaFoldDB" id="A0A506UMH8"/>
<gene>
    <name evidence="4" type="ORF">E3202_06240</name>
</gene>
<dbReference type="InterPro" id="IPR051556">
    <property type="entry name" value="N-term/lysine_N-AcTrnsfr"/>
</dbReference>
<dbReference type="GO" id="GO:0016747">
    <property type="term" value="F:acyltransferase activity, transferring groups other than amino-acyl groups"/>
    <property type="evidence" value="ECO:0007669"/>
    <property type="project" value="InterPro"/>
</dbReference>
<proteinExistence type="predicted"/>
<dbReference type="PANTHER" id="PTHR42919">
    <property type="entry name" value="N-ALPHA-ACETYLTRANSFERASE"/>
    <property type="match status" value="1"/>
</dbReference>
<dbReference type="Gene3D" id="3.40.630.30">
    <property type="match status" value="1"/>
</dbReference>